<dbReference type="EMBL" id="CAJNNW010032799">
    <property type="protein sequence ID" value="CAE8715487.1"/>
    <property type="molecule type" value="Genomic_DNA"/>
</dbReference>
<dbReference type="Proteomes" id="UP000626109">
    <property type="component" value="Unassembled WGS sequence"/>
</dbReference>
<evidence type="ECO:0000313" key="1">
    <source>
        <dbReference type="EMBL" id="CAE8715487.1"/>
    </source>
</evidence>
<evidence type="ECO:0000313" key="2">
    <source>
        <dbReference type="Proteomes" id="UP000626109"/>
    </source>
</evidence>
<dbReference type="SUPFAM" id="SSF56059">
    <property type="entry name" value="Glutathione synthetase ATP-binding domain-like"/>
    <property type="match status" value="1"/>
</dbReference>
<gene>
    <name evidence="1" type="ORF">PGLA2088_LOCUS38571</name>
</gene>
<dbReference type="AlphaFoldDB" id="A0A813KTH8"/>
<feature type="non-terminal residue" evidence="1">
    <location>
        <position position="1"/>
    </location>
</feature>
<sequence>DYYDWVCNKPRYMKQCIKAGIPMIDTIFVEDGFDPDSILRKVRAKGWEKFFVKSAAYVCYGNSAIFGKTQDFIDNPSLMHDFLKDNSKTKSFLVQPFVLKPDGKVFDEVRNFFIDGKWAYSVYTDGTDDDAVYEQPRGALKDACRKLSERVYKEVLKASKWQGKPMTPILNRIDIGVVPDRSKPHGFRIFCNEIETEISTWLARYAPFDVADRVGEACVKKSRELLRGLLDSGRKMSDQAMVEKLLGVLDERLGPLTA</sequence>
<reference evidence="1" key="1">
    <citation type="submission" date="2021-02" db="EMBL/GenBank/DDBJ databases">
        <authorList>
            <person name="Dougan E. K."/>
            <person name="Rhodes N."/>
            <person name="Thang M."/>
            <person name="Chan C."/>
        </authorList>
    </citation>
    <scope>NUCLEOTIDE SEQUENCE</scope>
</reference>
<proteinExistence type="predicted"/>
<comment type="caution">
    <text evidence="1">The sequence shown here is derived from an EMBL/GenBank/DDBJ whole genome shotgun (WGS) entry which is preliminary data.</text>
</comment>
<accession>A0A813KTH8</accession>
<organism evidence="1 2">
    <name type="scientific">Polarella glacialis</name>
    <name type="common">Dinoflagellate</name>
    <dbReference type="NCBI Taxonomy" id="89957"/>
    <lineage>
        <taxon>Eukaryota</taxon>
        <taxon>Sar</taxon>
        <taxon>Alveolata</taxon>
        <taxon>Dinophyceae</taxon>
        <taxon>Suessiales</taxon>
        <taxon>Suessiaceae</taxon>
        <taxon>Polarella</taxon>
    </lineage>
</organism>
<protein>
    <submittedName>
        <fullName evidence="1">Uncharacterized protein</fullName>
    </submittedName>
</protein>
<name>A0A813KTH8_POLGL</name>